<dbReference type="Proteomes" id="UP000737018">
    <property type="component" value="Unassembled WGS sequence"/>
</dbReference>
<evidence type="ECO:0000259" key="2">
    <source>
        <dbReference type="SMART" id="SM00382"/>
    </source>
</evidence>
<proteinExistence type="inferred from homology"/>
<dbReference type="PANTHER" id="PTHR23070">
    <property type="entry name" value="BCS1 AAA-TYPE ATPASE"/>
    <property type="match status" value="1"/>
</dbReference>
<feature type="domain" description="AAA+ ATPase" evidence="2">
    <location>
        <begin position="112"/>
        <end position="250"/>
    </location>
</feature>
<dbReference type="Gene3D" id="6.10.280.40">
    <property type="match status" value="1"/>
</dbReference>
<dbReference type="GO" id="GO:0016887">
    <property type="term" value="F:ATP hydrolysis activity"/>
    <property type="evidence" value="ECO:0007669"/>
    <property type="project" value="InterPro"/>
</dbReference>
<dbReference type="CDD" id="cd19510">
    <property type="entry name" value="RecA-like_BCS1"/>
    <property type="match status" value="1"/>
</dbReference>
<name>A0A8J4QH02_9ROSI</name>
<dbReference type="Pfam" id="PF25568">
    <property type="entry name" value="AAA_lid_At3g28540"/>
    <property type="match status" value="1"/>
</dbReference>
<comment type="caution">
    <text evidence="3">The sequence shown here is derived from an EMBL/GenBank/DDBJ whole genome shotgun (WGS) entry which is preliminary data.</text>
</comment>
<dbReference type="AlphaFoldDB" id="A0A8J4QH02"/>
<evidence type="ECO:0000313" key="4">
    <source>
        <dbReference type="Proteomes" id="UP000737018"/>
    </source>
</evidence>
<comment type="similarity">
    <text evidence="1">Belongs to the AAA ATPase family. BCS1 subfamily.</text>
</comment>
<dbReference type="EMBL" id="JRKL02005393">
    <property type="protein sequence ID" value="KAF3950553.1"/>
    <property type="molecule type" value="Genomic_DNA"/>
</dbReference>
<dbReference type="InterPro" id="IPR003593">
    <property type="entry name" value="AAA+_ATPase"/>
</dbReference>
<dbReference type="OrthoDB" id="10251412at2759"/>
<evidence type="ECO:0000256" key="1">
    <source>
        <dbReference type="ARBA" id="ARBA00007448"/>
    </source>
</evidence>
<dbReference type="InterPro" id="IPR050747">
    <property type="entry name" value="Mitochondrial_chaperone_BCS1"/>
</dbReference>
<accession>A0A8J4QH02</accession>
<dbReference type="InterPro" id="IPR003959">
    <property type="entry name" value="ATPase_AAA_core"/>
</dbReference>
<dbReference type="SMART" id="SM00382">
    <property type="entry name" value="AAA"/>
    <property type="match status" value="1"/>
</dbReference>
<organism evidence="3 4">
    <name type="scientific">Castanea mollissima</name>
    <name type="common">Chinese chestnut</name>
    <dbReference type="NCBI Taxonomy" id="60419"/>
    <lineage>
        <taxon>Eukaryota</taxon>
        <taxon>Viridiplantae</taxon>
        <taxon>Streptophyta</taxon>
        <taxon>Embryophyta</taxon>
        <taxon>Tracheophyta</taxon>
        <taxon>Spermatophyta</taxon>
        <taxon>Magnoliopsida</taxon>
        <taxon>eudicotyledons</taxon>
        <taxon>Gunneridae</taxon>
        <taxon>Pentapetalae</taxon>
        <taxon>rosids</taxon>
        <taxon>fabids</taxon>
        <taxon>Fagales</taxon>
        <taxon>Fagaceae</taxon>
        <taxon>Castanea</taxon>
    </lineage>
</organism>
<sequence>MNVSESGSPSQGPFSNGVIRYYKLTYDRKYHKIITEKHLHYVISQGREIKSKRKQKKLFSNNSYCEWTDIVFEHPGTFQTLAMDPKKKEEIINDLINFTNRKEYYAKIGKAWRRGYLLYGPPGTGKSTMIAAMANFLDYDIYNIELTAIKDDTELRMLLSETTNRSIIVIEDIDCSLELTGSRKNKKREEGKGGESKVTLSGILNFIDGLASACGEEKIIVFTTNHIEKLDPALIRRGRIDKHIELSYCKFEAFKVLAKNYLDIDSHPLFEKINHLLEEVNISPTDVAENLMPKTEVGDTDASLESLIQALETVREEQILGKGGTQDKECREQESE</sequence>
<reference evidence="3" key="1">
    <citation type="submission" date="2020-03" db="EMBL/GenBank/DDBJ databases">
        <title>Castanea mollissima Vanexum genome sequencing.</title>
        <authorList>
            <person name="Staton M."/>
        </authorList>
    </citation>
    <scope>NUCLEOTIDE SEQUENCE</scope>
    <source>
        <tissue evidence="3">Leaf</tissue>
    </source>
</reference>
<dbReference type="InterPro" id="IPR058017">
    <property type="entry name" value="At3g28540-like_C"/>
</dbReference>
<dbReference type="InterPro" id="IPR027417">
    <property type="entry name" value="P-loop_NTPase"/>
</dbReference>
<keyword evidence="4" id="KW-1185">Reference proteome</keyword>
<dbReference type="SUPFAM" id="SSF52540">
    <property type="entry name" value="P-loop containing nucleoside triphosphate hydrolases"/>
    <property type="match status" value="1"/>
</dbReference>
<protein>
    <recommendedName>
        <fullName evidence="2">AAA+ ATPase domain-containing protein</fullName>
    </recommendedName>
</protein>
<dbReference type="Pfam" id="PF00004">
    <property type="entry name" value="AAA"/>
    <property type="match status" value="1"/>
</dbReference>
<dbReference type="GO" id="GO:0005524">
    <property type="term" value="F:ATP binding"/>
    <property type="evidence" value="ECO:0007669"/>
    <property type="project" value="InterPro"/>
</dbReference>
<gene>
    <name evidence="3" type="ORF">CMV_023710</name>
</gene>
<evidence type="ECO:0000313" key="3">
    <source>
        <dbReference type="EMBL" id="KAF3950553.1"/>
    </source>
</evidence>
<dbReference type="Gene3D" id="3.40.50.300">
    <property type="entry name" value="P-loop containing nucleotide triphosphate hydrolases"/>
    <property type="match status" value="1"/>
</dbReference>